<dbReference type="GO" id="GO:0005886">
    <property type="term" value="C:plasma membrane"/>
    <property type="evidence" value="ECO:0007669"/>
    <property type="project" value="TreeGrafter"/>
</dbReference>
<gene>
    <name evidence="1" type="ORF">I79_020843</name>
</gene>
<dbReference type="GO" id="GO:0008191">
    <property type="term" value="F:metalloendopeptidase inhibitor activity"/>
    <property type="evidence" value="ECO:0007669"/>
    <property type="project" value="InterPro"/>
</dbReference>
<dbReference type="GO" id="GO:0002040">
    <property type="term" value="P:sprouting angiogenesis"/>
    <property type="evidence" value="ECO:0007669"/>
    <property type="project" value="TreeGrafter"/>
</dbReference>
<dbReference type="Proteomes" id="UP000001075">
    <property type="component" value="Unassembled WGS sequence"/>
</dbReference>
<sequence>MHVSVPQCDVFGYLSIESEIVILIIPVDHYPKALQIEACNKEAEKIESLINSDSPTLASHVPLSALIISQVQVSRSLPSSAVKDRPPCHSLLLFSLGLAMHLLWIRP</sequence>
<dbReference type="PANTHER" id="PTHR13487">
    <property type="entry name" value="SERINE PROTEASE INHIBITOR"/>
    <property type="match status" value="1"/>
</dbReference>
<dbReference type="InParanoid" id="G3IB54"/>
<proteinExistence type="predicted"/>
<dbReference type="GO" id="GO:0001955">
    <property type="term" value="P:blood vessel maturation"/>
    <property type="evidence" value="ECO:0007669"/>
    <property type="project" value="TreeGrafter"/>
</dbReference>
<dbReference type="AlphaFoldDB" id="G3IB54"/>
<evidence type="ECO:0000313" key="1">
    <source>
        <dbReference type="EMBL" id="EGW06800.1"/>
    </source>
</evidence>
<reference evidence="2" key="1">
    <citation type="journal article" date="2011" name="Nat. Biotechnol.">
        <title>The genomic sequence of the Chinese hamster ovary (CHO)-K1 cell line.</title>
        <authorList>
            <person name="Xu X."/>
            <person name="Nagarajan H."/>
            <person name="Lewis N.E."/>
            <person name="Pan S."/>
            <person name="Cai Z."/>
            <person name="Liu X."/>
            <person name="Chen W."/>
            <person name="Xie M."/>
            <person name="Wang W."/>
            <person name="Hammond S."/>
            <person name="Andersen M.R."/>
            <person name="Neff N."/>
            <person name="Passarelli B."/>
            <person name="Koh W."/>
            <person name="Fan H.C."/>
            <person name="Wang J."/>
            <person name="Gui Y."/>
            <person name="Lee K.H."/>
            <person name="Betenbaugh M.J."/>
            <person name="Quake S.R."/>
            <person name="Famili I."/>
            <person name="Palsson B.O."/>
            <person name="Wang J."/>
        </authorList>
    </citation>
    <scope>NUCLEOTIDE SEQUENCE [LARGE SCALE GENOMIC DNA]</scope>
    <source>
        <strain evidence="2">CHO K1 cell line</strain>
    </source>
</reference>
<dbReference type="InterPro" id="IPR039016">
    <property type="entry name" value="RECK"/>
</dbReference>
<organism evidence="1 2">
    <name type="scientific">Cricetulus griseus</name>
    <name type="common">Chinese hamster</name>
    <name type="synonym">Cricetulus barabensis griseus</name>
    <dbReference type="NCBI Taxonomy" id="10029"/>
    <lineage>
        <taxon>Eukaryota</taxon>
        <taxon>Metazoa</taxon>
        <taxon>Chordata</taxon>
        <taxon>Craniata</taxon>
        <taxon>Vertebrata</taxon>
        <taxon>Euteleostomi</taxon>
        <taxon>Mammalia</taxon>
        <taxon>Eutheria</taxon>
        <taxon>Euarchontoglires</taxon>
        <taxon>Glires</taxon>
        <taxon>Rodentia</taxon>
        <taxon>Myomorpha</taxon>
        <taxon>Muroidea</taxon>
        <taxon>Cricetidae</taxon>
        <taxon>Cricetinae</taxon>
        <taxon>Cricetulus</taxon>
    </lineage>
</organism>
<evidence type="ECO:0000313" key="2">
    <source>
        <dbReference type="Proteomes" id="UP000001075"/>
    </source>
</evidence>
<dbReference type="PANTHER" id="PTHR13487:SF3">
    <property type="entry name" value="REVERSION-INDUCING CYSTEINE-RICH PROTEIN WITH KAZAL MOTIFS"/>
    <property type="match status" value="1"/>
</dbReference>
<dbReference type="EMBL" id="JH001797">
    <property type="protein sequence ID" value="EGW06800.1"/>
    <property type="molecule type" value="Genomic_DNA"/>
</dbReference>
<dbReference type="GO" id="GO:0030198">
    <property type="term" value="P:extracellular matrix organization"/>
    <property type="evidence" value="ECO:0007669"/>
    <property type="project" value="TreeGrafter"/>
</dbReference>
<protein>
    <submittedName>
        <fullName evidence="1">Reversion-inducing cysteine-rich protein with Kazal motifs</fullName>
    </submittedName>
</protein>
<accession>G3IB54</accession>
<name>G3IB54_CRIGR</name>
<dbReference type="STRING" id="10029.G3IB54"/>